<feature type="transmembrane region" description="Helical" evidence="2">
    <location>
        <begin position="175"/>
        <end position="196"/>
    </location>
</feature>
<sequence length="316" mass="35175">MATCLYRVPRVANRGSTASSRPRLLPQMHLRQSPSIPALLVLLAFFASVVTAKDPPCSSPEECCSLCGDDSERCARGPCSMSVFTRVFFSISAPTDNVGFWDVVFSFYGMVPYLVPMVIALEFIFHRRSWTRVFAFLFIPIFAIINAVILVMSLGECSECDRPCGSCVSSNGMPSGHATNAIGLCLWLILETLLGFGKQWTAVAKLVLCAGFILLFVPVPYSRMYLGDHTELQVVIGSADGVVFGLIYFFVLRYVVGRRLSGITERMKEGRFKFLKMTNDFYLVNDDRPTTLAPLMNTGDQQYSRSESMEDAETKY</sequence>
<evidence type="ECO:0000256" key="2">
    <source>
        <dbReference type="SAM" id="Phobius"/>
    </source>
</evidence>
<feature type="region of interest" description="Disordered" evidence="1">
    <location>
        <begin position="295"/>
        <end position="316"/>
    </location>
</feature>
<dbReference type="Gene3D" id="1.20.144.10">
    <property type="entry name" value="Phosphatidic acid phosphatase type 2/haloperoxidase"/>
    <property type="match status" value="1"/>
</dbReference>
<feature type="transmembrane region" description="Helical" evidence="2">
    <location>
        <begin position="234"/>
        <end position="256"/>
    </location>
</feature>
<keyword evidence="2" id="KW-0472">Membrane</keyword>
<keyword evidence="2" id="KW-1133">Transmembrane helix</keyword>
<accession>W2KVG9</accession>
<dbReference type="InterPro" id="IPR000326">
    <property type="entry name" value="PAP2/HPO"/>
</dbReference>
<evidence type="ECO:0000256" key="1">
    <source>
        <dbReference type="SAM" id="MobiDB-lite"/>
    </source>
</evidence>
<dbReference type="OrthoDB" id="302705at2759"/>
<dbReference type="GO" id="GO:0042392">
    <property type="term" value="F:sphingosine-1-phosphate phosphatase activity"/>
    <property type="evidence" value="ECO:0007669"/>
    <property type="project" value="TreeGrafter"/>
</dbReference>
<dbReference type="AlphaFoldDB" id="W2KVG9"/>
<dbReference type="InterPro" id="IPR036938">
    <property type="entry name" value="PAP2/HPO_sf"/>
</dbReference>
<evidence type="ECO:0000259" key="3">
    <source>
        <dbReference type="Pfam" id="PF01569"/>
    </source>
</evidence>
<dbReference type="PANTHER" id="PTHR14969">
    <property type="entry name" value="SPHINGOSINE-1-PHOSPHATE PHOSPHOHYDROLASE"/>
    <property type="match status" value="1"/>
</dbReference>
<dbReference type="Pfam" id="PF01569">
    <property type="entry name" value="PAP2"/>
    <property type="match status" value="1"/>
</dbReference>
<proteinExistence type="predicted"/>
<gene>
    <name evidence="4" type="ORF">L917_11897</name>
</gene>
<feature type="transmembrane region" description="Helical" evidence="2">
    <location>
        <begin position="133"/>
        <end position="155"/>
    </location>
</feature>
<protein>
    <recommendedName>
        <fullName evidence="3">Phosphatidic acid phosphatase type 2/haloperoxidase domain-containing protein</fullName>
    </recommendedName>
</protein>
<evidence type="ECO:0000313" key="4">
    <source>
        <dbReference type="EMBL" id="ETL89102.1"/>
    </source>
</evidence>
<name>W2KVG9_PHYNI</name>
<dbReference type="Proteomes" id="UP000054423">
    <property type="component" value="Unassembled WGS sequence"/>
</dbReference>
<organism evidence="4">
    <name type="scientific">Phytophthora nicotianae</name>
    <name type="common">Potato buckeye rot agent</name>
    <name type="synonym">Phytophthora parasitica</name>
    <dbReference type="NCBI Taxonomy" id="4792"/>
    <lineage>
        <taxon>Eukaryota</taxon>
        <taxon>Sar</taxon>
        <taxon>Stramenopiles</taxon>
        <taxon>Oomycota</taxon>
        <taxon>Peronosporomycetes</taxon>
        <taxon>Peronosporales</taxon>
        <taxon>Peronosporaceae</taxon>
        <taxon>Phytophthora</taxon>
    </lineage>
</organism>
<dbReference type="PANTHER" id="PTHR14969:SF13">
    <property type="entry name" value="AT30094P"/>
    <property type="match status" value="1"/>
</dbReference>
<feature type="domain" description="Phosphatidic acid phosphatase type 2/haloperoxidase" evidence="3">
    <location>
        <begin position="167"/>
        <end position="250"/>
    </location>
</feature>
<feature type="transmembrane region" description="Helical" evidence="2">
    <location>
        <begin position="98"/>
        <end position="121"/>
    </location>
</feature>
<feature type="transmembrane region" description="Helical" evidence="2">
    <location>
        <begin position="203"/>
        <end position="222"/>
    </location>
</feature>
<dbReference type="SUPFAM" id="SSF48317">
    <property type="entry name" value="Acid phosphatase/Vanadium-dependent haloperoxidase"/>
    <property type="match status" value="1"/>
</dbReference>
<reference evidence="4" key="1">
    <citation type="submission" date="2013-11" db="EMBL/GenBank/DDBJ databases">
        <title>The Genome Sequence of Phytophthora parasitica CHvinca01.</title>
        <authorList>
            <consortium name="The Broad Institute Genomics Platform"/>
            <person name="Russ C."/>
            <person name="Tyler B."/>
            <person name="Panabieres F."/>
            <person name="Shan W."/>
            <person name="Tripathy S."/>
            <person name="Grunwald N."/>
            <person name="Machado M."/>
            <person name="Johnson C.S."/>
            <person name="Arredondo F."/>
            <person name="Hong C."/>
            <person name="Coffey M."/>
            <person name="Young S.K."/>
            <person name="Zeng Q."/>
            <person name="Gargeya S."/>
            <person name="Fitzgerald M."/>
            <person name="Abouelleil A."/>
            <person name="Alvarado L."/>
            <person name="Chapman S.B."/>
            <person name="Gainer-Dewar J."/>
            <person name="Goldberg J."/>
            <person name="Griggs A."/>
            <person name="Gujja S."/>
            <person name="Hansen M."/>
            <person name="Howarth C."/>
            <person name="Imamovic A."/>
            <person name="Ireland A."/>
            <person name="Larimer J."/>
            <person name="McCowan C."/>
            <person name="Murphy C."/>
            <person name="Pearson M."/>
            <person name="Poon T.W."/>
            <person name="Priest M."/>
            <person name="Roberts A."/>
            <person name="Saif S."/>
            <person name="Shea T."/>
            <person name="Sykes S."/>
            <person name="Wortman J."/>
            <person name="Nusbaum C."/>
            <person name="Birren B."/>
        </authorList>
    </citation>
    <scope>NUCLEOTIDE SEQUENCE [LARGE SCALE GENOMIC DNA]</scope>
    <source>
        <strain evidence="4">CHvinca01</strain>
    </source>
</reference>
<keyword evidence="2" id="KW-0812">Transmembrane</keyword>
<dbReference type="VEuPathDB" id="FungiDB:PPTG_14003"/>
<dbReference type="EMBL" id="KI680594">
    <property type="protein sequence ID" value="ETL89102.1"/>
    <property type="molecule type" value="Genomic_DNA"/>
</dbReference>